<feature type="compositionally biased region" description="Basic and acidic residues" evidence="8">
    <location>
        <begin position="292"/>
        <end position="309"/>
    </location>
</feature>
<reference evidence="10" key="2">
    <citation type="submission" date="2025-08" db="UniProtKB">
        <authorList>
            <consortium name="Ensembl"/>
        </authorList>
    </citation>
    <scope>IDENTIFICATION</scope>
</reference>
<name>A0A452IS72_9SAUR</name>
<evidence type="ECO:0000256" key="5">
    <source>
        <dbReference type="ARBA" id="ARBA00022777"/>
    </source>
</evidence>
<keyword evidence="4 7" id="KW-0547">Nucleotide-binding</keyword>
<dbReference type="InterPro" id="IPR000719">
    <property type="entry name" value="Prot_kinase_dom"/>
</dbReference>
<dbReference type="Ensembl" id="ENSGAGT00000035006.1">
    <property type="protein sequence ID" value="ENSGAGP00000030866.1"/>
    <property type="gene ID" value="ENSGAGG00000022194.1"/>
</dbReference>
<dbReference type="Gene3D" id="3.30.200.20">
    <property type="entry name" value="Phosphorylase Kinase, domain 1"/>
    <property type="match status" value="1"/>
</dbReference>
<dbReference type="FunFam" id="1.10.510.10:FF:000135">
    <property type="entry name" value="Putative myosin light chain kinase 3"/>
    <property type="match status" value="1"/>
</dbReference>
<reference evidence="11" key="1">
    <citation type="journal article" date="2017" name="PLoS ONE">
        <title>The Agassiz's desert tortoise genome provides a resource for the conservation of a threatened species.</title>
        <authorList>
            <person name="Tollis M."/>
            <person name="DeNardo D.F."/>
            <person name="Cornelius J.A."/>
            <person name="Dolby G.A."/>
            <person name="Edwards T."/>
            <person name="Henen B.T."/>
            <person name="Karl A.E."/>
            <person name="Murphy R.W."/>
            <person name="Kusumi K."/>
        </authorList>
    </citation>
    <scope>NUCLEOTIDE SEQUENCE [LARGE SCALE GENOMIC DNA]</scope>
</reference>
<feature type="binding site" evidence="7">
    <location>
        <position position="500"/>
    </location>
    <ligand>
        <name>ATP</name>
        <dbReference type="ChEBI" id="CHEBI:30616"/>
    </ligand>
</feature>
<dbReference type="CDD" id="cd14193">
    <property type="entry name" value="STKc_MLCK4"/>
    <property type="match status" value="1"/>
</dbReference>
<feature type="compositionally biased region" description="Acidic residues" evidence="8">
    <location>
        <begin position="363"/>
        <end position="373"/>
    </location>
</feature>
<keyword evidence="2" id="KW-0723">Serine/threonine-protein kinase</keyword>
<evidence type="ECO:0000313" key="10">
    <source>
        <dbReference type="Ensembl" id="ENSGAGP00000030866.1"/>
    </source>
</evidence>
<feature type="compositionally biased region" description="Basic and acidic residues" evidence="8">
    <location>
        <begin position="400"/>
        <end position="417"/>
    </location>
</feature>
<reference evidence="10" key="3">
    <citation type="submission" date="2025-09" db="UniProtKB">
        <authorList>
            <consortium name="Ensembl"/>
        </authorList>
    </citation>
    <scope>IDENTIFICATION</scope>
</reference>
<feature type="region of interest" description="Disordered" evidence="8">
    <location>
        <begin position="283"/>
        <end position="431"/>
    </location>
</feature>
<protein>
    <recommendedName>
        <fullName evidence="9">Protein kinase domain-containing protein</fullName>
    </recommendedName>
</protein>
<dbReference type="Pfam" id="PF00069">
    <property type="entry name" value="Pkinase"/>
    <property type="match status" value="1"/>
</dbReference>
<feature type="compositionally biased region" description="Polar residues" evidence="8">
    <location>
        <begin position="310"/>
        <end position="322"/>
    </location>
</feature>
<evidence type="ECO:0000256" key="1">
    <source>
        <dbReference type="ARBA" id="ARBA00006692"/>
    </source>
</evidence>
<keyword evidence="6 7" id="KW-0067">ATP-binding</keyword>
<dbReference type="AlphaFoldDB" id="A0A452IS72"/>
<keyword evidence="3" id="KW-0808">Transferase</keyword>
<evidence type="ECO:0000256" key="3">
    <source>
        <dbReference type="ARBA" id="ARBA00022679"/>
    </source>
</evidence>
<evidence type="ECO:0000256" key="7">
    <source>
        <dbReference type="PROSITE-ProRule" id="PRU10141"/>
    </source>
</evidence>
<dbReference type="SMART" id="SM00220">
    <property type="entry name" value="S_TKc"/>
    <property type="match status" value="1"/>
</dbReference>
<keyword evidence="11" id="KW-1185">Reference proteome</keyword>
<dbReference type="Proteomes" id="UP000291020">
    <property type="component" value="Unassembled WGS sequence"/>
</dbReference>
<accession>A0A452IS72</accession>
<feature type="compositionally biased region" description="Polar residues" evidence="8">
    <location>
        <begin position="252"/>
        <end position="261"/>
    </location>
</feature>
<dbReference type="PROSITE" id="PS00108">
    <property type="entry name" value="PROTEIN_KINASE_ST"/>
    <property type="match status" value="1"/>
</dbReference>
<dbReference type="PANTHER" id="PTHR24347">
    <property type="entry name" value="SERINE/THREONINE-PROTEIN KINASE"/>
    <property type="match status" value="1"/>
</dbReference>
<evidence type="ECO:0000256" key="2">
    <source>
        <dbReference type="ARBA" id="ARBA00022527"/>
    </source>
</evidence>
<evidence type="ECO:0000313" key="11">
    <source>
        <dbReference type="Proteomes" id="UP000291020"/>
    </source>
</evidence>
<dbReference type="InterPro" id="IPR017441">
    <property type="entry name" value="Protein_kinase_ATP_BS"/>
</dbReference>
<comment type="similarity">
    <text evidence="1">Belongs to the protein kinase superfamily. CAMK Ser/Thr protein kinase family.</text>
</comment>
<evidence type="ECO:0000256" key="4">
    <source>
        <dbReference type="ARBA" id="ARBA00022741"/>
    </source>
</evidence>
<evidence type="ECO:0000259" key="9">
    <source>
        <dbReference type="PROSITE" id="PS50011"/>
    </source>
</evidence>
<dbReference type="InterPro" id="IPR011009">
    <property type="entry name" value="Kinase-like_dom_sf"/>
</dbReference>
<sequence length="753" mass="84547">MTTSSRTNSATSRVNSLVKIFDPSALQNQGLANEVETTQILFAASKHVSSSESFNTLDVKFASLDQKIDKLLTVQDNVLQTLNSVSQEMCCIEKYIEVLKAKATEPGLTTETSEKLNKSEMKALCIEMTNTLSDMNKSAEQQAKRLDGMEQIVLGLQELIGYVAEKFKMCKITDLILKNKAPPKLVKVGSYLKKYKVGNNFRVQTFSDKRDTGTSSNRNKKAIGDQKEKEKSCLSAKGTKSIKKKKPPDSTEGANQENQSCPHKETVHMLNKENTKKASAFLIQKSSPKSQGPKDKGEDLTLKSQKEHPNSSVLTSFSTRKSQGAEVAVDDNSQRITGQDEKKENESLEGVKRAGGQQVPEEERQEEEEEEDDAGHCREEEEESATASQNEHEAEDDERPAESQRQDARLQRCKGSEKGTGSKPAGTFSQNPEQTCQLEHRGSNDCPAPPAPFDHRIVSAKKGVVNSYYEVNRNEILGGGRFGQVHKCEEKATGLKLAAKIIKARGAKEKEEVKNEINVMNQLNHTNLIQLYDAFESKNDIVLVMEYVDGGELFDRIIDDNYNLTEMDTILFTKQICQGIQYMHQMYILHLDLKPENILCVNRTAYQIKIIDFGLARRYKPREKLKVNFGTPEFLAPEVVNYDFVSFPTDMWSVGVIAYMLLSGLSPFLGDDDNETLNNILACSWDFENEEFQDVSEEAKDFLSKLLIKEKSWRMSATSALKHPWLSDHKLHCGLHKQRKAKCHSKSQAPVAQ</sequence>
<dbReference type="PROSITE" id="PS00107">
    <property type="entry name" value="PROTEIN_KINASE_ATP"/>
    <property type="match status" value="1"/>
</dbReference>
<dbReference type="GO" id="GO:0005524">
    <property type="term" value="F:ATP binding"/>
    <property type="evidence" value="ECO:0007669"/>
    <property type="project" value="UniProtKB-UniRule"/>
</dbReference>
<dbReference type="InterPro" id="IPR008271">
    <property type="entry name" value="Ser/Thr_kinase_AS"/>
</dbReference>
<keyword evidence="5" id="KW-0418">Kinase</keyword>
<dbReference type="PROSITE" id="PS50011">
    <property type="entry name" value="PROTEIN_KINASE_DOM"/>
    <property type="match status" value="1"/>
</dbReference>
<dbReference type="FunFam" id="3.30.200.20:FF:000196">
    <property type="entry name" value="Myosin light chain kinase family, member 4"/>
    <property type="match status" value="1"/>
</dbReference>
<feature type="domain" description="Protein kinase" evidence="9">
    <location>
        <begin position="471"/>
        <end position="726"/>
    </location>
</feature>
<dbReference type="GO" id="GO:0004674">
    <property type="term" value="F:protein serine/threonine kinase activity"/>
    <property type="evidence" value="ECO:0007669"/>
    <property type="project" value="UniProtKB-KW"/>
</dbReference>
<evidence type="ECO:0000256" key="8">
    <source>
        <dbReference type="SAM" id="MobiDB-lite"/>
    </source>
</evidence>
<dbReference type="SUPFAM" id="SSF56112">
    <property type="entry name" value="Protein kinase-like (PK-like)"/>
    <property type="match status" value="1"/>
</dbReference>
<organism evidence="10 11">
    <name type="scientific">Gopherus agassizii</name>
    <name type="common">Agassiz's desert tortoise</name>
    <dbReference type="NCBI Taxonomy" id="38772"/>
    <lineage>
        <taxon>Eukaryota</taxon>
        <taxon>Metazoa</taxon>
        <taxon>Chordata</taxon>
        <taxon>Craniata</taxon>
        <taxon>Vertebrata</taxon>
        <taxon>Euteleostomi</taxon>
        <taxon>Archelosauria</taxon>
        <taxon>Testudinata</taxon>
        <taxon>Testudines</taxon>
        <taxon>Cryptodira</taxon>
        <taxon>Durocryptodira</taxon>
        <taxon>Testudinoidea</taxon>
        <taxon>Testudinidae</taxon>
        <taxon>Gopherus</taxon>
    </lineage>
</organism>
<feature type="compositionally biased region" description="Basic and acidic residues" evidence="8">
    <location>
        <begin position="222"/>
        <end position="232"/>
    </location>
</feature>
<dbReference type="Gene3D" id="1.10.510.10">
    <property type="entry name" value="Transferase(Phosphotransferase) domain 1"/>
    <property type="match status" value="1"/>
</dbReference>
<proteinExistence type="inferred from homology"/>
<evidence type="ECO:0000256" key="6">
    <source>
        <dbReference type="ARBA" id="ARBA00022840"/>
    </source>
</evidence>
<feature type="region of interest" description="Disordered" evidence="8">
    <location>
        <begin position="207"/>
        <end position="263"/>
    </location>
</feature>
<feature type="compositionally biased region" description="Basic and acidic residues" evidence="8">
    <location>
        <begin position="338"/>
        <end position="352"/>
    </location>
</feature>
<dbReference type="STRING" id="38772.ENSGAGP00000030866"/>